<keyword evidence="1" id="KW-0436">Ligase</keyword>
<keyword evidence="3 4" id="KW-0067">ATP-binding</keyword>
<dbReference type="PANTHER" id="PTHR43585">
    <property type="entry name" value="FUMIPYRROLE BIOSYNTHESIS PROTEIN C"/>
    <property type="match status" value="1"/>
</dbReference>
<dbReference type="GO" id="GO:0005524">
    <property type="term" value="F:ATP binding"/>
    <property type="evidence" value="ECO:0007669"/>
    <property type="project" value="UniProtKB-UniRule"/>
</dbReference>
<protein>
    <recommendedName>
        <fullName evidence="5">ATP-grasp domain-containing protein</fullName>
    </recommendedName>
</protein>
<gene>
    <name evidence="6" type="ORF">SAMN06295900_102343</name>
</gene>
<feature type="domain" description="ATP-grasp" evidence="5">
    <location>
        <begin position="112"/>
        <end position="308"/>
    </location>
</feature>
<dbReference type="STRING" id="28094.SAMN06295900_102343"/>
<dbReference type="RefSeq" id="WP_085225508.1">
    <property type="nucleotide sequence ID" value="NZ_BSQD01000002.1"/>
</dbReference>
<dbReference type="Gene3D" id="3.30.470.20">
    <property type="entry name" value="ATP-grasp fold, B domain"/>
    <property type="match status" value="1"/>
</dbReference>
<dbReference type="PANTHER" id="PTHR43585:SF2">
    <property type="entry name" value="ATP-GRASP ENZYME FSQD"/>
    <property type="match status" value="1"/>
</dbReference>
<organism evidence="6 7">
    <name type="scientific">Trinickia caryophylli</name>
    <name type="common">Paraburkholderia caryophylli</name>
    <dbReference type="NCBI Taxonomy" id="28094"/>
    <lineage>
        <taxon>Bacteria</taxon>
        <taxon>Pseudomonadati</taxon>
        <taxon>Pseudomonadota</taxon>
        <taxon>Betaproteobacteria</taxon>
        <taxon>Burkholderiales</taxon>
        <taxon>Burkholderiaceae</taxon>
        <taxon>Trinickia</taxon>
    </lineage>
</organism>
<dbReference type="AlphaFoldDB" id="A0A1X7D3D2"/>
<reference evidence="7" key="1">
    <citation type="submission" date="2017-04" db="EMBL/GenBank/DDBJ databases">
        <authorList>
            <person name="Varghese N."/>
            <person name="Submissions S."/>
        </authorList>
    </citation>
    <scope>NUCLEOTIDE SEQUENCE [LARGE SCALE GENOMIC DNA]</scope>
    <source>
        <strain evidence="7">Ballard 720</strain>
    </source>
</reference>
<name>A0A1X7D3D2_TRICW</name>
<dbReference type="InterPro" id="IPR052032">
    <property type="entry name" value="ATP-dep_AA_Ligase"/>
</dbReference>
<evidence type="ECO:0000256" key="2">
    <source>
        <dbReference type="ARBA" id="ARBA00022741"/>
    </source>
</evidence>
<dbReference type="GO" id="GO:0046872">
    <property type="term" value="F:metal ion binding"/>
    <property type="evidence" value="ECO:0007669"/>
    <property type="project" value="InterPro"/>
</dbReference>
<dbReference type="GO" id="GO:0016874">
    <property type="term" value="F:ligase activity"/>
    <property type="evidence" value="ECO:0007669"/>
    <property type="project" value="UniProtKB-KW"/>
</dbReference>
<evidence type="ECO:0000259" key="5">
    <source>
        <dbReference type="PROSITE" id="PS50975"/>
    </source>
</evidence>
<dbReference type="Gene3D" id="3.40.50.20">
    <property type="match status" value="1"/>
</dbReference>
<dbReference type="InterPro" id="IPR011761">
    <property type="entry name" value="ATP-grasp"/>
</dbReference>
<evidence type="ECO:0000256" key="3">
    <source>
        <dbReference type="ARBA" id="ARBA00022840"/>
    </source>
</evidence>
<dbReference type="GeneID" id="95552335"/>
<evidence type="ECO:0000313" key="7">
    <source>
        <dbReference type="Proteomes" id="UP000192911"/>
    </source>
</evidence>
<accession>A0A1X7D3D2</accession>
<dbReference type="OrthoDB" id="3428978at2"/>
<dbReference type="PROSITE" id="PS50975">
    <property type="entry name" value="ATP_GRASP"/>
    <property type="match status" value="1"/>
</dbReference>
<keyword evidence="2 4" id="KW-0547">Nucleotide-binding</keyword>
<evidence type="ECO:0000256" key="1">
    <source>
        <dbReference type="ARBA" id="ARBA00022598"/>
    </source>
</evidence>
<dbReference type="SUPFAM" id="SSF56059">
    <property type="entry name" value="Glutathione synthetase ATP-binding domain-like"/>
    <property type="match status" value="1"/>
</dbReference>
<keyword evidence="7" id="KW-1185">Reference proteome</keyword>
<dbReference type="EMBL" id="FXAH01000002">
    <property type="protein sequence ID" value="SMF08054.1"/>
    <property type="molecule type" value="Genomic_DNA"/>
</dbReference>
<dbReference type="Proteomes" id="UP000192911">
    <property type="component" value="Unassembled WGS sequence"/>
</dbReference>
<evidence type="ECO:0000313" key="6">
    <source>
        <dbReference type="EMBL" id="SMF08054.1"/>
    </source>
</evidence>
<sequence length="427" mass="46693">MNILVLHRVPYPRIEYARGIDHDRHEVTYFGVPELLATLPHGLRCEQVERPGQAGTFEEAQAWLTRTPRNFDRVIALSEYDLLDAARLRAWLVAPGPTYDEVRLVRDKVAMKEAVGRAGLRVPRFVGLPALVESPGAAGWRGRTVLKPLAGASSEDVVVFETMEAALAAIRSRRSGVARLDSPTPATGGYELEEFVTGDILHFDGLVAQGDVLTLTASRYIGTCLDYANGKPLGSYHFPVSAPTSEWVSAALRAVGIRQGSFHLEAIESGDELVFLEVGNRVGGADVVATFEYATGVHLPSEELRLLIDGTPSRQLPPTQTNARWHGWFVFPGHTLEEETYDGIAGIDAFRGDPSLVRWVELPIGAQLKRKVTYSAHEAPLAGIVAHERWQATRDWIGALFAASGSSRETAASRLRSYTEAAHAALR</sequence>
<proteinExistence type="predicted"/>
<evidence type="ECO:0000256" key="4">
    <source>
        <dbReference type="PROSITE-ProRule" id="PRU00409"/>
    </source>
</evidence>